<dbReference type="PANTHER" id="PTHR46159">
    <property type="entry name" value="PROTEIN TESMIN/TSO1-LIKE CXC 2"/>
    <property type="match status" value="1"/>
</dbReference>
<evidence type="ECO:0000256" key="1">
    <source>
        <dbReference type="ARBA" id="ARBA00004123"/>
    </source>
</evidence>
<feature type="region of interest" description="Disordered" evidence="4">
    <location>
        <begin position="888"/>
        <end position="908"/>
    </location>
</feature>
<feature type="region of interest" description="Disordered" evidence="4">
    <location>
        <begin position="1"/>
        <end position="22"/>
    </location>
</feature>
<dbReference type="PANTHER" id="PTHR46159:SF6">
    <property type="entry name" value="OS12G0605300 PROTEIN"/>
    <property type="match status" value="1"/>
</dbReference>
<feature type="region of interest" description="Disordered" evidence="4">
    <location>
        <begin position="161"/>
        <end position="225"/>
    </location>
</feature>
<evidence type="ECO:0000256" key="2">
    <source>
        <dbReference type="ARBA" id="ARBA00007267"/>
    </source>
</evidence>
<dbReference type="GO" id="GO:0003700">
    <property type="term" value="F:DNA-binding transcription factor activity"/>
    <property type="evidence" value="ECO:0007669"/>
    <property type="project" value="InterPro"/>
</dbReference>
<evidence type="ECO:0000313" key="6">
    <source>
        <dbReference type="EMBL" id="KAG8375458.1"/>
    </source>
</evidence>
<feature type="region of interest" description="Disordered" evidence="4">
    <location>
        <begin position="418"/>
        <end position="445"/>
    </location>
</feature>
<evidence type="ECO:0000256" key="3">
    <source>
        <dbReference type="ARBA" id="ARBA00023242"/>
    </source>
</evidence>
<comment type="subcellular location">
    <subcellularLocation>
        <location evidence="1">Nucleus</location>
    </subcellularLocation>
</comment>
<reference evidence="6" key="1">
    <citation type="submission" date="2019-10" db="EMBL/GenBank/DDBJ databases">
        <authorList>
            <person name="Zhang R."/>
            <person name="Pan Y."/>
            <person name="Wang J."/>
            <person name="Ma R."/>
            <person name="Yu S."/>
        </authorList>
    </citation>
    <scope>NUCLEOTIDE SEQUENCE</scope>
    <source>
        <strain evidence="6">LA-IB0</strain>
        <tissue evidence="6">Leaf</tissue>
    </source>
</reference>
<dbReference type="InterPro" id="IPR033467">
    <property type="entry name" value="Tesmin/TSO1-like_CXC"/>
</dbReference>
<keyword evidence="3" id="KW-0539">Nucleus</keyword>
<evidence type="ECO:0000259" key="5">
    <source>
        <dbReference type="PROSITE" id="PS51634"/>
    </source>
</evidence>
<dbReference type="PROSITE" id="PS51634">
    <property type="entry name" value="CRC"/>
    <property type="match status" value="1"/>
</dbReference>
<evidence type="ECO:0000256" key="4">
    <source>
        <dbReference type="SAM" id="MobiDB-lite"/>
    </source>
</evidence>
<feature type="region of interest" description="Disordered" evidence="4">
    <location>
        <begin position="314"/>
        <end position="350"/>
    </location>
</feature>
<feature type="compositionally biased region" description="Basic and acidic residues" evidence="4">
    <location>
        <begin position="208"/>
        <end position="222"/>
    </location>
</feature>
<feature type="compositionally biased region" description="Polar residues" evidence="4">
    <location>
        <begin position="161"/>
        <end position="182"/>
    </location>
</feature>
<feature type="compositionally biased region" description="Polar residues" evidence="4">
    <location>
        <begin position="894"/>
        <end position="908"/>
    </location>
</feature>
<feature type="region of interest" description="Disordered" evidence="4">
    <location>
        <begin position="829"/>
        <end position="863"/>
    </location>
</feature>
<dbReference type="SMART" id="SM01114">
    <property type="entry name" value="CXC"/>
    <property type="match status" value="2"/>
</dbReference>
<gene>
    <name evidence="6" type="ORF">BUALT_Bualt10G0102000</name>
</gene>
<protein>
    <recommendedName>
        <fullName evidence="5">CRC domain-containing protein</fullName>
    </recommendedName>
</protein>
<sequence>MEMDSPNTSKSTTNNAAESVPAQDSPVFSFISNLSPIQPVKAPQVTQGFPGLNSPPLVFTSPRLNPHSQATFLKRAKFPGLSAAKLSGQDEGCKNDAAVDASETLVAQMKTLRTNCIEKTSYSNSTMDDQIESPTGCPDQFLTDIVNMDSADLNISADSTINKSEQISQPPDAVTGSQGISSTPPPITRQSEEVLKEDTSTDVSAVETDIKQGDSVSEDRSPAIEPELPIDHALTNYDQDDPMAENVEVGQAGLLDQSSYLISGSMQIDEGDENFVEATEAASTKQVVKKVRNDSKAFQHRGIRRRCLQFEDAQRDVVSNQPVQNTSDSEGPTSQPLETQPTPINGHQADTVQPVLHPRNMNSALKIPKPSGIGLHLNSIVNSVQAGSGAIINVKSAQRGTFSIRGKRSVPMINSYPSDNSNSSSIFPPPVTISASPDDDRHESHASLAANFSTSLSTYIVKPSNKSVILNPVEDQSTPEESFCLQLPRKKSSDSSDGDGCKRCNCKKSKCLKLYCDCFAAGIYCADTCSCQGCYNRPEYEDTVLETRQQIESRNPLAFAPKIVQKNVEPLASSFGEDGTHFTPASARHKRGCNCKKSMCLKKYCECYQLFLLELFLFLLGKANVGCSDGCRCEGCKNVYGKKGEYGIMTKDVLNEEDTIEQTDVSFIEKMAESGIELYNTELCNPHNLTPLTPALQFLNNRDDASKAWFHSGKFFQSPESEYIAPYMMSPHSPRNSDDNAIMDQVSFDQEIVYDNAETGLHYQIPNPDKWANNSKTPSFSEDKHYSSAGSLCWRGSPNTPMAQSSGSKLVQVSEFDSDLSNLMQDDTPEILKDNPTPLNAVKVSSPNKKRVSPPHGRPYGFTSSLSAGLRTGRKFILKAVPSFPPLTPCIDSKNVQTSDSQNCTGKK</sequence>
<dbReference type="EMBL" id="WHWC01000010">
    <property type="protein sequence ID" value="KAG8375458.1"/>
    <property type="molecule type" value="Genomic_DNA"/>
</dbReference>
<dbReference type="InterPro" id="IPR044522">
    <property type="entry name" value="TSO1-like"/>
</dbReference>
<feature type="domain" description="CRC" evidence="5">
    <location>
        <begin position="500"/>
        <end position="641"/>
    </location>
</feature>
<feature type="compositionally biased region" description="Polar residues" evidence="4">
    <location>
        <begin position="317"/>
        <end position="350"/>
    </location>
</feature>
<comment type="similarity">
    <text evidence="2">Belongs to the lin-54 family.</text>
</comment>
<dbReference type="AlphaFoldDB" id="A0AAV6X8E7"/>
<dbReference type="GO" id="GO:0005634">
    <property type="term" value="C:nucleus"/>
    <property type="evidence" value="ECO:0007669"/>
    <property type="project" value="UniProtKB-SubCell"/>
</dbReference>
<accession>A0AAV6X8E7</accession>
<comment type="caution">
    <text evidence="6">The sequence shown here is derived from an EMBL/GenBank/DDBJ whole genome shotgun (WGS) entry which is preliminary data.</text>
</comment>
<organism evidence="6 7">
    <name type="scientific">Buddleja alternifolia</name>
    <dbReference type="NCBI Taxonomy" id="168488"/>
    <lineage>
        <taxon>Eukaryota</taxon>
        <taxon>Viridiplantae</taxon>
        <taxon>Streptophyta</taxon>
        <taxon>Embryophyta</taxon>
        <taxon>Tracheophyta</taxon>
        <taxon>Spermatophyta</taxon>
        <taxon>Magnoliopsida</taxon>
        <taxon>eudicotyledons</taxon>
        <taxon>Gunneridae</taxon>
        <taxon>Pentapetalae</taxon>
        <taxon>asterids</taxon>
        <taxon>lamiids</taxon>
        <taxon>Lamiales</taxon>
        <taxon>Scrophulariaceae</taxon>
        <taxon>Buddlejeae</taxon>
        <taxon>Buddleja</taxon>
    </lineage>
</organism>
<feature type="compositionally biased region" description="Basic and acidic residues" evidence="4">
    <location>
        <begin position="190"/>
        <end position="199"/>
    </location>
</feature>
<keyword evidence="7" id="KW-1185">Reference proteome</keyword>
<dbReference type="Proteomes" id="UP000826271">
    <property type="component" value="Unassembled WGS sequence"/>
</dbReference>
<name>A0AAV6X8E7_9LAMI</name>
<dbReference type="Pfam" id="PF03638">
    <property type="entry name" value="TCR"/>
    <property type="match status" value="2"/>
</dbReference>
<feature type="compositionally biased region" description="Polar residues" evidence="4">
    <location>
        <begin position="1"/>
        <end position="17"/>
    </location>
</feature>
<proteinExistence type="inferred from homology"/>
<evidence type="ECO:0000313" key="7">
    <source>
        <dbReference type="Proteomes" id="UP000826271"/>
    </source>
</evidence>
<dbReference type="InterPro" id="IPR005172">
    <property type="entry name" value="CRC"/>
</dbReference>